<accession>A0A8D8PM83</accession>
<organism evidence="5">
    <name type="scientific">Cacopsylla melanoneura</name>
    <dbReference type="NCBI Taxonomy" id="428564"/>
    <lineage>
        <taxon>Eukaryota</taxon>
        <taxon>Metazoa</taxon>
        <taxon>Ecdysozoa</taxon>
        <taxon>Arthropoda</taxon>
        <taxon>Hexapoda</taxon>
        <taxon>Insecta</taxon>
        <taxon>Pterygota</taxon>
        <taxon>Neoptera</taxon>
        <taxon>Paraneoptera</taxon>
        <taxon>Hemiptera</taxon>
        <taxon>Sternorrhyncha</taxon>
        <taxon>Psylloidea</taxon>
        <taxon>Psyllidae</taxon>
        <taxon>Psyllinae</taxon>
        <taxon>Cacopsylla</taxon>
    </lineage>
</organism>
<evidence type="ECO:0000259" key="3">
    <source>
        <dbReference type="Pfam" id="PF04063"/>
    </source>
</evidence>
<evidence type="ECO:0000256" key="2">
    <source>
        <dbReference type="ARBA" id="ARBA00014076"/>
    </source>
</evidence>
<protein>
    <recommendedName>
        <fullName evidence="2">Protein HGH1 homolog</fullName>
    </recommendedName>
</protein>
<dbReference type="InterPro" id="IPR007205">
    <property type="entry name" value="Protein_HGH1_N"/>
</dbReference>
<dbReference type="Gene3D" id="1.25.10.10">
    <property type="entry name" value="Leucine-rich Repeat Variant"/>
    <property type="match status" value="1"/>
</dbReference>
<feature type="domain" description="Protein HGH1 C-terminal" evidence="4">
    <location>
        <begin position="284"/>
        <end position="337"/>
    </location>
</feature>
<dbReference type="PANTHER" id="PTHR13387:SF9">
    <property type="entry name" value="PROTEIN HGH1 HOMOLOG"/>
    <property type="match status" value="1"/>
</dbReference>
<dbReference type="InterPro" id="IPR039717">
    <property type="entry name" value="Hgh1"/>
</dbReference>
<dbReference type="SUPFAM" id="SSF48371">
    <property type="entry name" value="ARM repeat"/>
    <property type="match status" value="1"/>
</dbReference>
<reference evidence="5" key="1">
    <citation type="submission" date="2021-05" db="EMBL/GenBank/DDBJ databases">
        <authorList>
            <person name="Alioto T."/>
            <person name="Alioto T."/>
            <person name="Gomez Garrido J."/>
        </authorList>
    </citation>
    <scope>NUCLEOTIDE SEQUENCE</scope>
</reference>
<feature type="domain" description="Protein HGH1 N-terminal" evidence="3">
    <location>
        <begin position="106"/>
        <end position="279"/>
    </location>
</feature>
<proteinExistence type="inferred from homology"/>
<dbReference type="InterPro" id="IPR007206">
    <property type="entry name" value="Protein_HGH1_C"/>
</dbReference>
<dbReference type="PANTHER" id="PTHR13387">
    <property type="entry name" value="PROTEIN HGH1 HOMOLOG"/>
    <property type="match status" value="1"/>
</dbReference>
<dbReference type="EMBL" id="HBUF01005469">
    <property type="protein sequence ID" value="CAG6606879.1"/>
    <property type="molecule type" value="Transcribed_RNA"/>
</dbReference>
<dbReference type="Pfam" id="PF04064">
    <property type="entry name" value="DUF384"/>
    <property type="match status" value="1"/>
</dbReference>
<dbReference type="InterPro" id="IPR016024">
    <property type="entry name" value="ARM-type_fold"/>
</dbReference>
<dbReference type="AlphaFoldDB" id="A0A8D8PM83"/>
<name>A0A8D8PM83_9HEMI</name>
<dbReference type="InterPro" id="IPR011989">
    <property type="entry name" value="ARM-like"/>
</dbReference>
<dbReference type="Pfam" id="PF04063">
    <property type="entry name" value="DUF383"/>
    <property type="match status" value="1"/>
</dbReference>
<evidence type="ECO:0000259" key="4">
    <source>
        <dbReference type="Pfam" id="PF04064"/>
    </source>
</evidence>
<comment type="similarity">
    <text evidence="1">Belongs to the HGH1 family.</text>
</comment>
<evidence type="ECO:0000256" key="1">
    <source>
        <dbReference type="ARBA" id="ARBA00006712"/>
    </source>
</evidence>
<sequence length="391" mass="44471">MLLGQFIMDTLEELKQFLEPKTRPDVKLIAVQHILGLTASPDTCNDLTNAKQIDLVNAIIGLLTDLFDEVVTIALNILLNLSAEKGSAKNILCNSSPSIISVLFNHIVNSESPLADNCCKILNNLTSSQFLAAQTLESIQNECLNLDQLVSCFVIQNYNKQKCNLNYLAKVFGNLTQISDFRQYVLDKDKCTIQRLIPFTEYAESSVRREGIAALIKNCCFDTESHAWLLGDTVDLLPKLLLPLAGGEEFDDEDNEKLPIECQYLSSDKKREPNAQIRKILLETLLQLCSVKQNRMFIRDKNTYLILRELHKTENDKEVLLACENVVDILIRTEDEIGVDELKTVEVTEDMMEKISHRQMSVTKITCLNIKFYVDFKNIMKNRGFHLKFKS</sequence>
<evidence type="ECO:0000313" key="5">
    <source>
        <dbReference type="EMBL" id="CAG6606879.1"/>
    </source>
</evidence>